<comment type="caution">
    <text evidence="9">The sequence shown here is derived from an EMBL/GenBank/DDBJ whole genome shotgun (WGS) entry which is preliminary data.</text>
</comment>
<dbReference type="InterPro" id="IPR005467">
    <property type="entry name" value="His_kinase_dom"/>
</dbReference>
<evidence type="ECO:0000313" key="9">
    <source>
        <dbReference type="EMBL" id="TJY64540.1"/>
    </source>
</evidence>
<keyword evidence="7" id="KW-0732">Signal</keyword>
<evidence type="ECO:0000256" key="3">
    <source>
        <dbReference type="ARBA" id="ARBA00023012"/>
    </source>
</evidence>
<protein>
    <submittedName>
        <fullName evidence="9">Tetratricopeptide repeat protein</fullName>
    </submittedName>
</protein>
<dbReference type="Pfam" id="PF02518">
    <property type="entry name" value="HATPase_c"/>
    <property type="match status" value="1"/>
</dbReference>
<feature type="coiled-coil region" evidence="5">
    <location>
        <begin position="331"/>
        <end position="384"/>
    </location>
</feature>
<keyword evidence="6" id="KW-0812">Transmembrane</keyword>
<evidence type="ECO:0000256" key="7">
    <source>
        <dbReference type="SAM" id="SignalP"/>
    </source>
</evidence>
<dbReference type="Pfam" id="PF07730">
    <property type="entry name" value="HisKA_3"/>
    <property type="match status" value="1"/>
</dbReference>
<dbReference type="Gene3D" id="1.20.5.1930">
    <property type="match status" value="1"/>
</dbReference>
<keyword evidence="1" id="KW-0808">Transferase</keyword>
<keyword evidence="6" id="KW-1133">Transmembrane helix</keyword>
<dbReference type="RefSeq" id="WP_136821601.1">
    <property type="nucleotide sequence ID" value="NZ_BMJX01000004.1"/>
</dbReference>
<dbReference type="InterPro" id="IPR019734">
    <property type="entry name" value="TPR_rpt"/>
</dbReference>
<keyword evidence="4" id="KW-0802">TPR repeat</keyword>
<evidence type="ECO:0000313" key="10">
    <source>
        <dbReference type="Proteomes" id="UP000309872"/>
    </source>
</evidence>
<keyword evidence="10" id="KW-1185">Reference proteome</keyword>
<dbReference type="Gene3D" id="1.25.40.10">
    <property type="entry name" value="Tetratricopeptide repeat domain"/>
    <property type="match status" value="3"/>
</dbReference>
<feature type="domain" description="Histidine kinase" evidence="8">
    <location>
        <begin position="444"/>
        <end position="631"/>
    </location>
</feature>
<keyword evidence="6" id="KW-0472">Membrane</keyword>
<organism evidence="9 10">
    <name type="scientific">Sphingobacterium alkalisoli</name>
    <dbReference type="NCBI Taxonomy" id="1874115"/>
    <lineage>
        <taxon>Bacteria</taxon>
        <taxon>Pseudomonadati</taxon>
        <taxon>Bacteroidota</taxon>
        <taxon>Sphingobacteriia</taxon>
        <taxon>Sphingobacteriales</taxon>
        <taxon>Sphingobacteriaceae</taxon>
        <taxon>Sphingobacterium</taxon>
    </lineage>
</organism>
<evidence type="ECO:0000256" key="6">
    <source>
        <dbReference type="SAM" id="Phobius"/>
    </source>
</evidence>
<feature type="repeat" description="TPR" evidence="4">
    <location>
        <begin position="275"/>
        <end position="308"/>
    </location>
</feature>
<dbReference type="GO" id="GO:0046983">
    <property type="term" value="F:protein dimerization activity"/>
    <property type="evidence" value="ECO:0007669"/>
    <property type="project" value="InterPro"/>
</dbReference>
<dbReference type="CDD" id="cd16917">
    <property type="entry name" value="HATPase_UhpB-NarQ-NarX-like"/>
    <property type="match status" value="1"/>
</dbReference>
<dbReference type="Pfam" id="PF13181">
    <property type="entry name" value="TPR_8"/>
    <property type="match status" value="1"/>
</dbReference>
<dbReference type="InterPro" id="IPR011712">
    <property type="entry name" value="Sig_transdc_His_kin_sub3_dim/P"/>
</dbReference>
<dbReference type="AlphaFoldDB" id="A0A4U0GZ72"/>
<gene>
    <name evidence="9" type="ORF">FAZ19_15215</name>
</gene>
<evidence type="ECO:0000256" key="4">
    <source>
        <dbReference type="PROSITE-ProRule" id="PRU00339"/>
    </source>
</evidence>
<dbReference type="SMART" id="SM00387">
    <property type="entry name" value="HATPase_c"/>
    <property type="match status" value="1"/>
</dbReference>
<dbReference type="PROSITE" id="PS50005">
    <property type="entry name" value="TPR"/>
    <property type="match status" value="3"/>
</dbReference>
<dbReference type="Pfam" id="PF13424">
    <property type="entry name" value="TPR_12"/>
    <property type="match status" value="1"/>
</dbReference>
<feature type="signal peptide" evidence="7">
    <location>
        <begin position="1"/>
        <end position="23"/>
    </location>
</feature>
<dbReference type="Pfam" id="PF13374">
    <property type="entry name" value="TPR_10"/>
    <property type="match status" value="1"/>
</dbReference>
<dbReference type="PROSITE" id="PS50109">
    <property type="entry name" value="HIS_KIN"/>
    <property type="match status" value="1"/>
</dbReference>
<dbReference type="SUPFAM" id="SSF48452">
    <property type="entry name" value="TPR-like"/>
    <property type="match status" value="2"/>
</dbReference>
<proteinExistence type="predicted"/>
<evidence type="ECO:0000259" key="8">
    <source>
        <dbReference type="PROSITE" id="PS50109"/>
    </source>
</evidence>
<sequence length="646" mass="73784">MTIKPLRFLGFTLLLLTYFTGQALQRDTTDVYRLIDTAREKHRQGFVDAAEYNFKRAGELADRLNFDRGMLMYAGHYCVFLYDQVRFEEAVTMARVQLEVSTRLGDRQRMGYAYNNLSLQYQAQGKLQRAAEALMKALDISSQTVRPTQQDLSDRRKYYNNLSSLLLDMNDIEKGRQYALKAYEVAETLKDTLAMGRSLVNVVVAEAMAKRLDEAEQHGLQLLDFSQSQNDVQMELKAYNNLGDIYRMQRRFNLAQKAFKKAEQLLHRVPPGNEVYVMMGFSSTYKDQGDYDAANKYYQRAFRLAENELAKPQLIELYLSGAEIKERMGSYKEALRLRKEYEQINDSLRNQEAHSTIQELEVKYQTSEKEKALAERDLKISEQRSKLERMTKWIIVAAALVITLAILLVSGRMISQQKRKTAASEQANRLLEAQLKGEETERARTARELHDGVASILSAAKLHIHAADDNRTALNTLIGELIETAVQEIRNISHNLAPETILNDGLSHAVQEFCRRVNYPGLQLECYVLGELPALEKKSELMLYRVIQEAVTNTINHADATECMVQLVGNGTNLSITIEDNGKGFDLQQLKQTGIGLQNLSSRMSLLRANHEIHSTPEEGTSIYIEIDTTRIKQQLDTDRFAHFFV</sequence>
<evidence type="ECO:0000256" key="5">
    <source>
        <dbReference type="SAM" id="Coils"/>
    </source>
</evidence>
<reference evidence="9 10" key="1">
    <citation type="submission" date="2019-04" db="EMBL/GenBank/DDBJ databases">
        <title>Sphingobacterium olei sp. nov., isolated from oil-contaminated soil.</title>
        <authorList>
            <person name="Liu B."/>
        </authorList>
    </citation>
    <scope>NUCLEOTIDE SEQUENCE [LARGE SCALE GENOMIC DNA]</scope>
    <source>
        <strain evidence="9 10">Y3L14</strain>
    </source>
</reference>
<feature type="transmembrane region" description="Helical" evidence="6">
    <location>
        <begin position="393"/>
        <end position="410"/>
    </location>
</feature>
<dbReference type="GO" id="GO:0016020">
    <property type="term" value="C:membrane"/>
    <property type="evidence" value="ECO:0007669"/>
    <property type="project" value="InterPro"/>
</dbReference>
<evidence type="ECO:0000256" key="2">
    <source>
        <dbReference type="ARBA" id="ARBA00022777"/>
    </source>
</evidence>
<dbReference type="EMBL" id="SUKA01000004">
    <property type="protein sequence ID" value="TJY64540.1"/>
    <property type="molecule type" value="Genomic_DNA"/>
</dbReference>
<dbReference type="InterPro" id="IPR003594">
    <property type="entry name" value="HATPase_dom"/>
</dbReference>
<feature type="chain" id="PRO_5020746902" evidence="7">
    <location>
        <begin position="24"/>
        <end position="646"/>
    </location>
</feature>
<keyword evidence="5" id="KW-0175">Coiled coil</keyword>
<dbReference type="Proteomes" id="UP000309872">
    <property type="component" value="Unassembled WGS sequence"/>
</dbReference>
<dbReference type="InterPro" id="IPR050482">
    <property type="entry name" value="Sensor_HK_TwoCompSys"/>
</dbReference>
<feature type="repeat" description="TPR" evidence="4">
    <location>
        <begin position="236"/>
        <end position="269"/>
    </location>
</feature>
<dbReference type="SUPFAM" id="SSF55874">
    <property type="entry name" value="ATPase domain of HSP90 chaperone/DNA topoisomerase II/histidine kinase"/>
    <property type="match status" value="1"/>
</dbReference>
<dbReference type="OrthoDB" id="9778366at2"/>
<dbReference type="InterPro" id="IPR036890">
    <property type="entry name" value="HATPase_C_sf"/>
</dbReference>
<dbReference type="SMART" id="SM00028">
    <property type="entry name" value="TPR"/>
    <property type="match status" value="4"/>
</dbReference>
<accession>A0A4U0GZ72</accession>
<keyword evidence="3" id="KW-0902">Two-component regulatory system</keyword>
<evidence type="ECO:0000256" key="1">
    <source>
        <dbReference type="ARBA" id="ARBA00022679"/>
    </source>
</evidence>
<dbReference type="GO" id="GO:0000155">
    <property type="term" value="F:phosphorelay sensor kinase activity"/>
    <property type="evidence" value="ECO:0007669"/>
    <property type="project" value="InterPro"/>
</dbReference>
<dbReference type="Gene3D" id="3.30.565.10">
    <property type="entry name" value="Histidine kinase-like ATPase, C-terminal domain"/>
    <property type="match status" value="1"/>
</dbReference>
<keyword evidence="2" id="KW-0418">Kinase</keyword>
<dbReference type="InterPro" id="IPR011990">
    <property type="entry name" value="TPR-like_helical_dom_sf"/>
</dbReference>
<name>A0A4U0GZ72_9SPHI</name>
<feature type="repeat" description="TPR" evidence="4">
    <location>
        <begin position="111"/>
        <end position="144"/>
    </location>
</feature>
<dbReference type="PANTHER" id="PTHR24421">
    <property type="entry name" value="NITRATE/NITRITE SENSOR PROTEIN NARX-RELATED"/>
    <property type="match status" value="1"/>
</dbReference>